<dbReference type="Pfam" id="PF09991">
    <property type="entry name" value="DUF2232"/>
    <property type="match status" value="1"/>
</dbReference>
<evidence type="ECO:0008006" key="4">
    <source>
        <dbReference type="Google" id="ProtNLM"/>
    </source>
</evidence>
<organism evidence="2 3">
    <name type="scientific">Terrisporobacter othiniensis</name>
    <dbReference type="NCBI Taxonomy" id="1577792"/>
    <lineage>
        <taxon>Bacteria</taxon>
        <taxon>Bacillati</taxon>
        <taxon>Bacillota</taxon>
        <taxon>Clostridia</taxon>
        <taxon>Peptostreptococcales</taxon>
        <taxon>Peptostreptococcaceae</taxon>
        <taxon>Terrisporobacter</taxon>
    </lineage>
</organism>
<feature type="transmembrane region" description="Helical" evidence="1">
    <location>
        <begin position="172"/>
        <end position="191"/>
    </location>
</feature>
<accession>A0A0B3WQU4</accession>
<dbReference type="Proteomes" id="UP000031189">
    <property type="component" value="Unassembled WGS sequence"/>
</dbReference>
<dbReference type="PANTHER" id="PTHR41324">
    <property type="entry name" value="MEMBRANE PROTEIN-RELATED"/>
    <property type="match status" value="1"/>
</dbReference>
<dbReference type="PANTHER" id="PTHR41324:SF1">
    <property type="entry name" value="DUF2232 DOMAIN-CONTAINING PROTEIN"/>
    <property type="match status" value="1"/>
</dbReference>
<protein>
    <recommendedName>
        <fullName evidence="4">DUF2232 domain-containing protein</fullName>
    </recommendedName>
</protein>
<feature type="transmembrane region" description="Helical" evidence="1">
    <location>
        <begin position="244"/>
        <end position="268"/>
    </location>
</feature>
<keyword evidence="1" id="KW-0812">Transmembrane</keyword>
<dbReference type="STRING" id="1577792.QX51_11035"/>
<feature type="transmembrane region" description="Helical" evidence="1">
    <location>
        <begin position="212"/>
        <end position="232"/>
    </location>
</feature>
<keyword evidence="1" id="KW-1133">Transmembrane helix</keyword>
<evidence type="ECO:0000313" key="2">
    <source>
        <dbReference type="EMBL" id="KHS56895.1"/>
    </source>
</evidence>
<sequence>MNKDLRLSRVLPIVILAIILILVSLNVPQLSLLLFIIPIPFALIGTLSNIKNNIISLIIALLALIFFTETTYAVDIFINSIVPGAIIGIIAKRVLSKQDSNKYEPIFAGSIVFIISIVVYYVISKYAFRVDILDELIQVFNKSIEAQKSLLQSATNYELLGTEDIIDTFRNIVPSILFFRSMILSIIIYLIEIYALKKMKYGDLGEIKFRNFYLPGNAIAISFVLYLLMLGLSYMKTPLYTDAIFLNLQIVFNFMFIIQGISVSIYFIKKWLKNGVGKKVFIGAMCVGIFGMTGISFIGMIDSILDFRNVRSYKSI</sequence>
<keyword evidence="1" id="KW-0472">Membrane</keyword>
<keyword evidence="3" id="KW-1185">Reference proteome</keyword>
<feature type="transmembrane region" description="Helical" evidence="1">
    <location>
        <begin position="76"/>
        <end position="94"/>
    </location>
</feature>
<feature type="transmembrane region" description="Helical" evidence="1">
    <location>
        <begin position="106"/>
        <end position="123"/>
    </location>
</feature>
<feature type="transmembrane region" description="Helical" evidence="1">
    <location>
        <begin position="7"/>
        <end position="24"/>
    </location>
</feature>
<feature type="transmembrane region" description="Helical" evidence="1">
    <location>
        <begin position="30"/>
        <end position="47"/>
    </location>
</feature>
<comment type="caution">
    <text evidence="2">The sequence shown here is derived from an EMBL/GenBank/DDBJ whole genome shotgun (WGS) entry which is preliminary data.</text>
</comment>
<evidence type="ECO:0000313" key="3">
    <source>
        <dbReference type="Proteomes" id="UP000031189"/>
    </source>
</evidence>
<evidence type="ECO:0000256" key="1">
    <source>
        <dbReference type="SAM" id="Phobius"/>
    </source>
</evidence>
<reference evidence="2 3" key="1">
    <citation type="submission" date="2014-12" db="EMBL/GenBank/DDBJ databases">
        <title>Draft genome sequence of Terrisporobacter sp. 08-306576, isolated from the blood culture of a bacteremia patient.</title>
        <authorList>
            <person name="Lund L.C."/>
            <person name="Sydenham T.V."/>
            <person name="Hogh S.V."/>
            <person name="Skov M.N."/>
            <person name="Kemp M."/>
            <person name="Justesen U.S."/>
        </authorList>
    </citation>
    <scope>NUCLEOTIDE SEQUENCE [LARGE SCALE GENOMIC DNA]</scope>
    <source>
        <strain evidence="2 3">08-306576</strain>
    </source>
</reference>
<dbReference type="RefSeq" id="WP_039679970.1">
    <property type="nucleotide sequence ID" value="NZ_JAWGXO010000019.1"/>
</dbReference>
<feature type="transmembrane region" description="Helical" evidence="1">
    <location>
        <begin position="54"/>
        <end position="70"/>
    </location>
</feature>
<dbReference type="OrthoDB" id="1950201at2"/>
<dbReference type="InterPro" id="IPR018710">
    <property type="entry name" value="DUF2232"/>
</dbReference>
<feature type="transmembrane region" description="Helical" evidence="1">
    <location>
        <begin position="280"/>
        <end position="301"/>
    </location>
</feature>
<name>A0A0B3WQU4_9FIRM</name>
<dbReference type="EMBL" id="JWHR01000099">
    <property type="protein sequence ID" value="KHS56895.1"/>
    <property type="molecule type" value="Genomic_DNA"/>
</dbReference>
<proteinExistence type="predicted"/>
<gene>
    <name evidence="2" type="ORF">QX51_11035</name>
</gene>
<dbReference type="AlphaFoldDB" id="A0A0B3WQU4"/>